<feature type="signal peptide" evidence="1">
    <location>
        <begin position="1"/>
        <end position="19"/>
    </location>
</feature>
<protein>
    <submittedName>
        <fullName evidence="3">ShKT domain-containing protein</fullName>
    </submittedName>
</protein>
<organism evidence="2 3">
    <name type="scientific">Panagrellus redivivus</name>
    <name type="common">Microworm</name>
    <dbReference type="NCBI Taxonomy" id="6233"/>
    <lineage>
        <taxon>Eukaryota</taxon>
        <taxon>Metazoa</taxon>
        <taxon>Ecdysozoa</taxon>
        <taxon>Nematoda</taxon>
        <taxon>Chromadorea</taxon>
        <taxon>Rhabditida</taxon>
        <taxon>Tylenchina</taxon>
        <taxon>Panagrolaimomorpha</taxon>
        <taxon>Panagrolaimoidea</taxon>
        <taxon>Panagrolaimidae</taxon>
        <taxon>Panagrellus</taxon>
    </lineage>
</organism>
<dbReference type="PANTHER" id="PTHR35017:SF7">
    <property type="entry name" value="SHKT DOMAIN-CONTAINING PROTEIN"/>
    <property type="match status" value="1"/>
</dbReference>
<dbReference type="AlphaFoldDB" id="A0A7E4ZUC4"/>
<keyword evidence="2" id="KW-1185">Reference proteome</keyword>
<evidence type="ECO:0000313" key="2">
    <source>
        <dbReference type="Proteomes" id="UP000492821"/>
    </source>
</evidence>
<proteinExistence type="predicted"/>
<evidence type="ECO:0000313" key="3">
    <source>
        <dbReference type="WBParaSite" id="Pan_g17787.t1"/>
    </source>
</evidence>
<dbReference type="PANTHER" id="PTHR35017">
    <property type="entry name" value="PROTEIN CBG16223-RELATED"/>
    <property type="match status" value="1"/>
</dbReference>
<reference evidence="2" key="1">
    <citation type="journal article" date="2013" name="Genetics">
        <title>The draft genome and transcriptome of Panagrellus redivivus are shaped by the harsh demands of a free-living lifestyle.</title>
        <authorList>
            <person name="Srinivasan J."/>
            <person name="Dillman A.R."/>
            <person name="Macchietto M.G."/>
            <person name="Heikkinen L."/>
            <person name="Lakso M."/>
            <person name="Fracchia K.M."/>
            <person name="Antoshechkin I."/>
            <person name="Mortazavi A."/>
            <person name="Wong G."/>
            <person name="Sternberg P.W."/>
        </authorList>
    </citation>
    <scope>NUCLEOTIDE SEQUENCE [LARGE SCALE GENOMIC DNA]</scope>
    <source>
        <strain evidence="2">MT8872</strain>
    </source>
</reference>
<dbReference type="Proteomes" id="UP000492821">
    <property type="component" value="Unassembled WGS sequence"/>
</dbReference>
<keyword evidence="1" id="KW-0732">Signal</keyword>
<accession>A0A7E4ZUC4</accession>
<sequence length="191" mass="21243">MSSVIASVIITLSVLPVSAIDFGMSEIKYRTYGALMPPKPATTTPCCVDTLTPGVCHSMLSNDHENFINMCRKNADFSFMQCCYTCHFSADAYTGLAPSGVELYNMDAKMLLLNPVSEFHKCSDRHSNAFCDSLLGRHGQWALKKISCDNASLAFRICRRTCGYCTSFLSKSTIDYNGTEARDMKKCMRLF</sequence>
<feature type="chain" id="PRO_5028888138" evidence="1">
    <location>
        <begin position="20"/>
        <end position="191"/>
    </location>
</feature>
<name>A0A7E4ZUC4_PANRE</name>
<dbReference type="WBParaSite" id="Pan_g17787.t1">
    <property type="protein sequence ID" value="Pan_g17787.t1"/>
    <property type="gene ID" value="Pan_g17787"/>
</dbReference>
<reference evidence="3" key="2">
    <citation type="submission" date="2020-10" db="UniProtKB">
        <authorList>
            <consortium name="WormBaseParasite"/>
        </authorList>
    </citation>
    <scope>IDENTIFICATION</scope>
</reference>
<evidence type="ECO:0000256" key="1">
    <source>
        <dbReference type="SAM" id="SignalP"/>
    </source>
</evidence>